<dbReference type="InterPro" id="IPR028082">
    <property type="entry name" value="Peripla_BP_I"/>
</dbReference>
<reference evidence="7" key="1">
    <citation type="journal article" date="2014" name="Int. J. Syst. Evol. Microbiol.">
        <title>Complete genome sequence of Corynebacterium casei LMG S-19264T (=DSM 44701T), isolated from a smear-ripened cheese.</title>
        <authorList>
            <consortium name="US DOE Joint Genome Institute (JGI-PGF)"/>
            <person name="Walter F."/>
            <person name="Albersmeier A."/>
            <person name="Kalinowski J."/>
            <person name="Ruckert C."/>
        </authorList>
    </citation>
    <scope>NUCLEOTIDE SEQUENCE</scope>
    <source>
        <strain evidence="7">CGMCC 1.12214</strain>
    </source>
</reference>
<dbReference type="PANTHER" id="PTHR47235:SF1">
    <property type="entry name" value="BLR6548 PROTEIN"/>
    <property type="match status" value="1"/>
</dbReference>
<evidence type="ECO:0000256" key="4">
    <source>
        <dbReference type="ARBA" id="ARBA00022970"/>
    </source>
</evidence>
<dbReference type="PRINTS" id="PR00337">
    <property type="entry name" value="LEUILEVALBP"/>
</dbReference>
<evidence type="ECO:0000259" key="6">
    <source>
        <dbReference type="Pfam" id="PF13458"/>
    </source>
</evidence>
<dbReference type="SUPFAM" id="SSF53822">
    <property type="entry name" value="Periplasmic binding protein-like I"/>
    <property type="match status" value="1"/>
</dbReference>
<proteinExistence type="inferred from homology"/>
<evidence type="ECO:0000313" key="8">
    <source>
        <dbReference type="Proteomes" id="UP000603912"/>
    </source>
</evidence>
<keyword evidence="4" id="KW-0029">Amino-acid transport</keyword>
<dbReference type="InterPro" id="IPR028081">
    <property type="entry name" value="Leu-bd"/>
</dbReference>
<gene>
    <name evidence="7" type="ORF">GCM10007036_30910</name>
</gene>
<feature type="chain" id="PRO_5037690180" evidence="5">
    <location>
        <begin position="24"/>
        <end position="393"/>
    </location>
</feature>
<comment type="similarity">
    <text evidence="1">Belongs to the leucine-binding protein family.</text>
</comment>
<dbReference type="EMBL" id="BMES01000002">
    <property type="protein sequence ID" value="GGH24464.1"/>
    <property type="molecule type" value="Genomic_DNA"/>
</dbReference>
<comment type="caution">
    <text evidence="7">The sequence shown here is derived from an EMBL/GenBank/DDBJ whole genome shotgun (WGS) entry which is preliminary data.</text>
</comment>
<evidence type="ECO:0000256" key="5">
    <source>
        <dbReference type="SAM" id="SignalP"/>
    </source>
</evidence>
<evidence type="ECO:0000313" key="7">
    <source>
        <dbReference type="EMBL" id="GGH24464.1"/>
    </source>
</evidence>
<name>A0A917I8G0_9HYPH</name>
<evidence type="ECO:0000256" key="2">
    <source>
        <dbReference type="ARBA" id="ARBA00022448"/>
    </source>
</evidence>
<dbReference type="GO" id="GO:0006865">
    <property type="term" value="P:amino acid transport"/>
    <property type="evidence" value="ECO:0007669"/>
    <property type="project" value="UniProtKB-KW"/>
</dbReference>
<feature type="domain" description="Leucine-binding protein" evidence="6">
    <location>
        <begin position="33"/>
        <end position="363"/>
    </location>
</feature>
<evidence type="ECO:0000256" key="3">
    <source>
        <dbReference type="ARBA" id="ARBA00022729"/>
    </source>
</evidence>
<dbReference type="InterPro" id="IPR000709">
    <property type="entry name" value="Leu_Ile_Val-bd"/>
</dbReference>
<sequence>MKTWAGAAALLAGMLLTGAHALAQVGPGVTDKEIKLGSWQPLSGPVSIYGVPVRAGADAYFNMINDQGGVKGRKIKFIVEDNAFNPQRTVAAARKLIGSDEVLAIAVGFGTGPSAAAFPYVLQQEKVPFVTPYAGAEDWYTPPRPGLLSAQVLYENQAAAVGRWAVKDGRKNILVIHSDPAAYHKPGESAVAAIRKADASAKVEAISVKWGTQDYAPIALDALRRAPDAIIQIAVVQEVSALAKELRQQNSQIPIYTYSPNVTQSLPLLGGAAVEGVKGVSWTVPASLDTPALKEYRAALAKYAPDQKPDFDSLLSFGFAKVVVEALRRADEPLNRATFIEGFYKLKDYDSGVLPPVTFAPDRPLGLTTLQRVVLKNGVWEAVGEPIDTTAEW</sequence>
<keyword evidence="8" id="KW-1185">Reference proteome</keyword>
<reference evidence="7" key="2">
    <citation type="submission" date="2020-09" db="EMBL/GenBank/DDBJ databases">
        <authorList>
            <person name="Sun Q."/>
            <person name="Zhou Y."/>
        </authorList>
    </citation>
    <scope>NUCLEOTIDE SEQUENCE</scope>
    <source>
        <strain evidence="7">CGMCC 1.12214</strain>
    </source>
</reference>
<evidence type="ECO:0000256" key="1">
    <source>
        <dbReference type="ARBA" id="ARBA00010062"/>
    </source>
</evidence>
<accession>A0A917I8G0</accession>
<dbReference type="Gene3D" id="3.40.50.2300">
    <property type="match status" value="2"/>
</dbReference>
<feature type="signal peptide" evidence="5">
    <location>
        <begin position="1"/>
        <end position="23"/>
    </location>
</feature>
<keyword evidence="3 5" id="KW-0732">Signal</keyword>
<dbReference type="AlphaFoldDB" id="A0A917I8G0"/>
<keyword evidence="2" id="KW-0813">Transport</keyword>
<organism evidence="7 8">
    <name type="scientific">Alsobacter metallidurans</name>
    <dbReference type="NCBI Taxonomy" id="340221"/>
    <lineage>
        <taxon>Bacteria</taxon>
        <taxon>Pseudomonadati</taxon>
        <taxon>Pseudomonadota</taxon>
        <taxon>Alphaproteobacteria</taxon>
        <taxon>Hyphomicrobiales</taxon>
        <taxon>Alsobacteraceae</taxon>
        <taxon>Alsobacter</taxon>
    </lineage>
</organism>
<protein>
    <submittedName>
        <fullName evidence="7">Branched-chain amino acid ABC transporter substrate-binding protein</fullName>
    </submittedName>
</protein>
<dbReference type="PANTHER" id="PTHR47235">
    <property type="entry name" value="BLR6548 PROTEIN"/>
    <property type="match status" value="1"/>
</dbReference>
<dbReference type="Pfam" id="PF13458">
    <property type="entry name" value="Peripla_BP_6"/>
    <property type="match status" value="1"/>
</dbReference>
<dbReference type="Proteomes" id="UP000603912">
    <property type="component" value="Unassembled WGS sequence"/>
</dbReference>
<dbReference type="RefSeq" id="WP_188518622.1">
    <property type="nucleotide sequence ID" value="NZ_BMES01000002.1"/>
</dbReference>
<dbReference type="CDD" id="cd06343">
    <property type="entry name" value="PBP1_ABC_ligand_binding-like"/>
    <property type="match status" value="1"/>
</dbReference>